<name>A0ABW3ACL7_9ACTN</name>
<proteinExistence type="predicted"/>
<dbReference type="SUPFAM" id="SSF53686">
    <property type="entry name" value="Tryptophan synthase beta subunit-like PLP-dependent enzymes"/>
    <property type="match status" value="1"/>
</dbReference>
<evidence type="ECO:0000256" key="3">
    <source>
        <dbReference type="ARBA" id="ARBA00023239"/>
    </source>
</evidence>
<reference evidence="6" key="1">
    <citation type="journal article" date="2019" name="Int. J. Syst. Evol. Microbiol.">
        <title>The Global Catalogue of Microorganisms (GCM) 10K type strain sequencing project: providing services to taxonomists for standard genome sequencing and annotation.</title>
        <authorList>
            <consortium name="The Broad Institute Genomics Platform"/>
            <consortium name="The Broad Institute Genome Sequencing Center for Infectious Disease"/>
            <person name="Wu L."/>
            <person name="Ma J."/>
        </authorList>
    </citation>
    <scope>NUCLEOTIDE SEQUENCE [LARGE SCALE GENOMIC DNA]</scope>
    <source>
        <strain evidence="6">JCM 32148</strain>
    </source>
</reference>
<organism evidence="5 6">
    <name type="scientific">Micromonospora azadirachtae</name>
    <dbReference type="NCBI Taxonomy" id="1970735"/>
    <lineage>
        <taxon>Bacteria</taxon>
        <taxon>Bacillati</taxon>
        <taxon>Actinomycetota</taxon>
        <taxon>Actinomycetes</taxon>
        <taxon>Micromonosporales</taxon>
        <taxon>Micromonosporaceae</taxon>
        <taxon>Micromonospora</taxon>
    </lineage>
</organism>
<evidence type="ECO:0000256" key="2">
    <source>
        <dbReference type="ARBA" id="ARBA00022898"/>
    </source>
</evidence>
<dbReference type="Pfam" id="PF00291">
    <property type="entry name" value="PALP"/>
    <property type="match status" value="1"/>
</dbReference>
<comment type="caution">
    <text evidence="5">The sequence shown here is derived from an EMBL/GenBank/DDBJ whole genome shotgun (WGS) entry which is preliminary data.</text>
</comment>
<dbReference type="Gene3D" id="3.40.50.1100">
    <property type="match status" value="1"/>
</dbReference>
<feature type="non-terminal residue" evidence="5">
    <location>
        <position position="1"/>
    </location>
</feature>
<evidence type="ECO:0000313" key="6">
    <source>
        <dbReference type="Proteomes" id="UP001597053"/>
    </source>
</evidence>
<keyword evidence="6" id="KW-1185">Reference proteome</keyword>
<keyword evidence="3" id="KW-0456">Lyase</keyword>
<evidence type="ECO:0000259" key="4">
    <source>
        <dbReference type="Pfam" id="PF00291"/>
    </source>
</evidence>
<dbReference type="PANTHER" id="PTHR48078">
    <property type="entry name" value="THREONINE DEHYDRATASE, MITOCHONDRIAL-RELATED"/>
    <property type="match status" value="1"/>
</dbReference>
<dbReference type="PANTHER" id="PTHR48078:SF6">
    <property type="entry name" value="L-THREONINE DEHYDRATASE CATABOLIC TDCB"/>
    <property type="match status" value="1"/>
</dbReference>
<evidence type="ECO:0000256" key="1">
    <source>
        <dbReference type="ARBA" id="ARBA00001933"/>
    </source>
</evidence>
<protein>
    <submittedName>
        <fullName evidence="5">Pyridoxal-phosphate dependent enzyme</fullName>
    </submittedName>
</protein>
<dbReference type="Proteomes" id="UP001597053">
    <property type="component" value="Unassembled WGS sequence"/>
</dbReference>
<dbReference type="InterPro" id="IPR036052">
    <property type="entry name" value="TrpB-like_PALP_sf"/>
</dbReference>
<evidence type="ECO:0000313" key="5">
    <source>
        <dbReference type="EMBL" id="MFD0788341.1"/>
    </source>
</evidence>
<accession>A0ABW3ACL7</accession>
<sequence length="144" mass="14878">VGCDSLAHSLMAGRPTAVSPAPTIADGLRPTCVGELPFAVARDAVRGVVRVNDDQIAEAFQMLLMELKVLIEPSGAAGLAGALRLAADLGEAVNRPDVVQSGQGRERYRTVGVVLTGGNVEAELVARLATRQFADLATMEGVAA</sequence>
<dbReference type="InterPro" id="IPR001926">
    <property type="entry name" value="TrpB-like_PALP"/>
</dbReference>
<gene>
    <name evidence="5" type="ORF">ACFQZ8_30885</name>
</gene>
<dbReference type="EMBL" id="JBHTHM010002699">
    <property type="protein sequence ID" value="MFD0788341.1"/>
    <property type="molecule type" value="Genomic_DNA"/>
</dbReference>
<dbReference type="InterPro" id="IPR050147">
    <property type="entry name" value="Ser/Thr_Dehydratase"/>
</dbReference>
<keyword evidence="2" id="KW-0663">Pyridoxal phosphate</keyword>
<comment type="cofactor">
    <cofactor evidence="1">
        <name>pyridoxal 5'-phosphate</name>
        <dbReference type="ChEBI" id="CHEBI:597326"/>
    </cofactor>
</comment>
<feature type="domain" description="Tryptophan synthase beta chain-like PALP" evidence="4">
    <location>
        <begin position="2"/>
        <end position="92"/>
    </location>
</feature>